<evidence type="ECO:0008006" key="2">
    <source>
        <dbReference type="Google" id="ProtNLM"/>
    </source>
</evidence>
<protein>
    <recommendedName>
        <fullName evidence="2">Acetyltransferase</fullName>
    </recommendedName>
</protein>
<evidence type="ECO:0000313" key="1">
    <source>
        <dbReference type="EMBL" id="GAG64992.1"/>
    </source>
</evidence>
<sequence>MNNICFKVFGVKTKFSNSLFEGWVDTEFIEFGKNVVCGQGSIIQSSMIIGNLLIIKKTVIEDDVRIGSHAIIMPGTHIKKRSVLASNSVTTVNQILDEGYIYVGVPAKVLKRNWFFEDGLQDKLGQVEDVEALREKYEKMYL</sequence>
<dbReference type="PANTHER" id="PTHR43300">
    <property type="entry name" value="ACETYLTRANSFERASE"/>
    <property type="match status" value="1"/>
</dbReference>
<dbReference type="EMBL" id="BART01006517">
    <property type="protein sequence ID" value="GAG64992.1"/>
    <property type="molecule type" value="Genomic_DNA"/>
</dbReference>
<gene>
    <name evidence="1" type="ORF">S01H4_14867</name>
</gene>
<proteinExistence type="predicted"/>
<dbReference type="AlphaFoldDB" id="X1A4B8"/>
<feature type="non-terminal residue" evidence="1">
    <location>
        <position position="142"/>
    </location>
</feature>
<name>X1A4B8_9ZZZZ</name>
<dbReference type="Gene3D" id="2.160.10.10">
    <property type="entry name" value="Hexapeptide repeat proteins"/>
    <property type="match status" value="1"/>
</dbReference>
<comment type="caution">
    <text evidence="1">The sequence shown here is derived from an EMBL/GenBank/DDBJ whole genome shotgun (WGS) entry which is preliminary data.</text>
</comment>
<dbReference type="SUPFAM" id="SSF51161">
    <property type="entry name" value="Trimeric LpxA-like enzymes"/>
    <property type="match status" value="1"/>
</dbReference>
<dbReference type="Pfam" id="PF00132">
    <property type="entry name" value="Hexapep"/>
    <property type="match status" value="1"/>
</dbReference>
<accession>X1A4B8</accession>
<organism evidence="1">
    <name type="scientific">marine sediment metagenome</name>
    <dbReference type="NCBI Taxonomy" id="412755"/>
    <lineage>
        <taxon>unclassified sequences</taxon>
        <taxon>metagenomes</taxon>
        <taxon>ecological metagenomes</taxon>
    </lineage>
</organism>
<reference evidence="1" key="1">
    <citation type="journal article" date="2014" name="Front. Microbiol.">
        <title>High frequency of phylogenetically diverse reductive dehalogenase-homologous genes in deep subseafloor sedimentary metagenomes.</title>
        <authorList>
            <person name="Kawai M."/>
            <person name="Futagami T."/>
            <person name="Toyoda A."/>
            <person name="Takaki Y."/>
            <person name="Nishi S."/>
            <person name="Hori S."/>
            <person name="Arai W."/>
            <person name="Tsubouchi T."/>
            <person name="Morono Y."/>
            <person name="Uchiyama I."/>
            <person name="Ito T."/>
            <person name="Fujiyama A."/>
            <person name="Inagaki F."/>
            <person name="Takami H."/>
        </authorList>
    </citation>
    <scope>NUCLEOTIDE SEQUENCE</scope>
    <source>
        <strain evidence="1">Expedition CK06-06</strain>
    </source>
</reference>
<dbReference type="InterPro" id="IPR011004">
    <property type="entry name" value="Trimer_LpxA-like_sf"/>
</dbReference>
<dbReference type="InterPro" id="IPR001451">
    <property type="entry name" value="Hexapep"/>
</dbReference>
<dbReference type="InterPro" id="IPR050179">
    <property type="entry name" value="Trans_hexapeptide_repeat"/>
</dbReference>